<name>A0A2J6PUQ3_9HELO</name>
<gene>
    <name evidence="1" type="ORF">NA56DRAFT_265535</name>
</gene>
<accession>A0A2J6PUQ3</accession>
<dbReference type="EMBL" id="KZ613498">
    <property type="protein sequence ID" value="PMD17754.1"/>
    <property type="molecule type" value="Genomic_DNA"/>
</dbReference>
<dbReference type="OrthoDB" id="6500128at2759"/>
<dbReference type="Proteomes" id="UP000235672">
    <property type="component" value="Unassembled WGS sequence"/>
</dbReference>
<evidence type="ECO:0000313" key="1">
    <source>
        <dbReference type="EMBL" id="PMD17754.1"/>
    </source>
</evidence>
<proteinExistence type="predicted"/>
<protein>
    <submittedName>
        <fullName evidence="1">Uncharacterized protein</fullName>
    </submittedName>
</protein>
<sequence length="152" mass="17069">MTFGITITNSSSDKSTVIALLEWHYDPLVHGIYVDGTGISSFNISECRSHLVFVSQEPILYRGTICENILLGIDRDNISKEEIAQRCKDANIYDSSSVYPAVLMLLVQRRAACCRVVRKQHDAIARVLFRNPKILLLHEDTSALDSESEKVV</sequence>
<dbReference type="PANTHER" id="PTHR24221:SF503">
    <property type="entry name" value="MITOCHONDRIAL POTASSIUM CHANNEL ATP-BINDING SUBUNIT"/>
    <property type="match status" value="1"/>
</dbReference>
<keyword evidence="2" id="KW-1185">Reference proteome</keyword>
<dbReference type="InterPro" id="IPR027417">
    <property type="entry name" value="P-loop_NTPase"/>
</dbReference>
<dbReference type="GO" id="GO:0042626">
    <property type="term" value="F:ATPase-coupled transmembrane transporter activity"/>
    <property type="evidence" value="ECO:0007669"/>
    <property type="project" value="TreeGrafter"/>
</dbReference>
<evidence type="ECO:0000313" key="2">
    <source>
        <dbReference type="Proteomes" id="UP000235672"/>
    </source>
</evidence>
<organism evidence="1 2">
    <name type="scientific">Hyaloscypha hepaticicola</name>
    <dbReference type="NCBI Taxonomy" id="2082293"/>
    <lineage>
        <taxon>Eukaryota</taxon>
        <taxon>Fungi</taxon>
        <taxon>Dikarya</taxon>
        <taxon>Ascomycota</taxon>
        <taxon>Pezizomycotina</taxon>
        <taxon>Leotiomycetes</taxon>
        <taxon>Helotiales</taxon>
        <taxon>Hyaloscyphaceae</taxon>
        <taxon>Hyaloscypha</taxon>
    </lineage>
</organism>
<dbReference type="SUPFAM" id="SSF52540">
    <property type="entry name" value="P-loop containing nucleoside triphosphate hydrolases"/>
    <property type="match status" value="1"/>
</dbReference>
<dbReference type="PANTHER" id="PTHR24221">
    <property type="entry name" value="ATP-BINDING CASSETTE SUB-FAMILY B"/>
    <property type="match status" value="1"/>
</dbReference>
<dbReference type="AlphaFoldDB" id="A0A2J6PUQ3"/>
<dbReference type="GO" id="GO:0016020">
    <property type="term" value="C:membrane"/>
    <property type="evidence" value="ECO:0007669"/>
    <property type="project" value="TreeGrafter"/>
</dbReference>
<reference evidence="1 2" key="1">
    <citation type="submission" date="2016-05" db="EMBL/GenBank/DDBJ databases">
        <title>A degradative enzymes factory behind the ericoid mycorrhizal symbiosis.</title>
        <authorList>
            <consortium name="DOE Joint Genome Institute"/>
            <person name="Martino E."/>
            <person name="Morin E."/>
            <person name="Grelet G."/>
            <person name="Kuo A."/>
            <person name="Kohler A."/>
            <person name="Daghino S."/>
            <person name="Barry K."/>
            <person name="Choi C."/>
            <person name="Cichocki N."/>
            <person name="Clum A."/>
            <person name="Copeland A."/>
            <person name="Hainaut M."/>
            <person name="Haridas S."/>
            <person name="Labutti K."/>
            <person name="Lindquist E."/>
            <person name="Lipzen A."/>
            <person name="Khouja H.-R."/>
            <person name="Murat C."/>
            <person name="Ohm R."/>
            <person name="Olson A."/>
            <person name="Spatafora J."/>
            <person name="Veneault-Fourrey C."/>
            <person name="Henrissat B."/>
            <person name="Grigoriev I."/>
            <person name="Martin F."/>
            <person name="Perotto S."/>
        </authorList>
    </citation>
    <scope>NUCLEOTIDE SEQUENCE [LARGE SCALE GENOMIC DNA]</scope>
    <source>
        <strain evidence="1 2">UAMH 7357</strain>
    </source>
</reference>
<dbReference type="Gene3D" id="3.40.50.300">
    <property type="entry name" value="P-loop containing nucleotide triphosphate hydrolases"/>
    <property type="match status" value="1"/>
</dbReference>
<dbReference type="InterPro" id="IPR039421">
    <property type="entry name" value="Type_1_exporter"/>
</dbReference>
<dbReference type="STRING" id="1745343.A0A2J6PUQ3"/>